<evidence type="ECO:0000256" key="1">
    <source>
        <dbReference type="ARBA" id="ARBA00000085"/>
    </source>
</evidence>
<keyword evidence="4 8" id="KW-0418">Kinase</keyword>
<sequence>MVSTQSESILFPTLAEDHLQKLITCGLIVKLKPGEILFQEGENADSFYVVLDGEIKITKQLGAEELVITIHRRGEFTGDLSMLTGGICSATASSINTSSVIKFDDFKELLKNCPDSIDLFIPALAERSKDLEIRLRQQEKLAALGKLSAGLAHELNNPAAAGRRAAKQLNSAISNLQFQMLNLRGKHFSAEHRQLLKQLQAQALININKGLQLSPLEQSDREDILIDWLEEKGVNNSWEVAPTLVSGGIDKSCLENLTQSMEGDILSEALLWLEATLNMNGLVGEVEQSTSRISDLVSAIKNYSYMDRALLQEVDLHEGIDNTLKILHHKLKYGVKVNQEYSANVPKISAYGSKLNQVWTNLIDNAIDAMDGKGELTGGNADGQSAYSTPVLTIRTSLENNCVLVEIIDNGSGIPSEIQPRIFEPFYTSKEVGKGTGLGLDISRRIIVQEHKGNIRFKSAPGCTNFQVRLPIN</sequence>
<dbReference type="OrthoDB" id="9773246at2"/>
<comment type="catalytic activity">
    <reaction evidence="1">
        <text>ATP + protein L-histidine = ADP + protein N-phospho-L-histidine.</text>
        <dbReference type="EC" id="2.7.13.3"/>
    </reaction>
</comment>
<name>A0A563VRI9_9CYAN</name>
<evidence type="ECO:0000256" key="3">
    <source>
        <dbReference type="ARBA" id="ARBA00022553"/>
    </source>
</evidence>
<dbReference type="Pfam" id="PF02518">
    <property type="entry name" value="HATPase_c"/>
    <property type="match status" value="1"/>
</dbReference>
<gene>
    <name evidence="8" type="ORF">H1P_2300001</name>
</gene>
<dbReference type="Pfam" id="PF00027">
    <property type="entry name" value="cNMP_binding"/>
    <property type="match status" value="1"/>
</dbReference>
<dbReference type="Gene3D" id="2.60.120.10">
    <property type="entry name" value="Jelly Rolls"/>
    <property type="match status" value="1"/>
</dbReference>
<evidence type="ECO:0000256" key="5">
    <source>
        <dbReference type="ARBA" id="ARBA00023012"/>
    </source>
</evidence>
<dbReference type="AlphaFoldDB" id="A0A563VRI9"/>
<dbReference type="RefSeq" id="WP_144872221.1">
    <property type="nucleotide sequence ID" value="NZ_LR213975.1"/>
</dbReference>
<dbReference type="CDD" id="cd00038">
    <property type="entry name" value="CAP_ED"/>
    <property type="match status" value="1"/>
</dbReference>
<evidence type="ECO:0000313" key="8">
    <source>
        <dbReference type="EMBL" id="VEP13995.1"/>
    </source>
</evidence>
<dbReference type="EMBL" id="CAACVJ010000147">
    <property type="protein sequence ID" value="VEP13995.1"/>
    <property type="molecule type" value="Genomic_DNA"/>
</dbReference>
<dbReference type="Gene3D" id="3.30.565.10">
    <property type="entry name" value="Histidine kinase-like ATPase, C-terminal domain"/>
    <property type="match status" value="1"/>
</dbReference>
<dbReference type="Gene3D" id="1.10.287.130">
    <property type="match status" value="1"/>
</dbReference>
<dbReference type="InterPro" id="IPR000595">
    <property type="entry name" value="cNMP-bd_dom"/>
</dbReference>
<keyword evidence="5" id="KW-0902">Two-component regulatory system</keyword>
<dbReference type="CDD" id="cd00082">
    <property type="entry name" value="HisKA"/>
    <property type="match status" value="1"/>
</dbReference>
<protein>
    <recommendedName>
        <fullName evidence="2">histidine kinase</fullName>
        <ecNumber evidence="2">2.7.13.3</ecNumber>
    </recommendedName>
</protein>
<evidence type="ECO:0000259" key="7">
    <source>
        <dbReference type="PROSITE" id="PS50109"/>
    </source>
</evidence>
<keyword evidence="4 8" id="KW-0808">Transferase</keyword>
<feature type="domain" description="Cyclic nucleotide-binding" evidence="6">
    <location>
        <begin position="10"/>
        <end position="104"/>
    </location>
</feature>
<keyword evidence="3" id="KW-0597">Phosphoprotein</keyword>
<dbReference type="InterPro" id="IPR014710">
    <property type="entry name" value="RmlC-like_jellyroll"/>
</dbReference>
<dbReference type="SMART" id="SM00387">
    <property type="entry name" value="HATPase_c"/>
    <property type="match status" value="1"/>
</dbReference>
<dbReference type="GO" id="GO:0000155">
    <property type="term" value="F:phosphorelay sensor kinase activity"/>
    <property type="evidence" value="ECO:0007669"/>
    <property type="project" value="InterPro"/>
</dbReference>
<dbReference type="InterPro" id="IPR003594">
    <property type="entry name" value="HATPase_dom"/>
</dbReference>
<evidence type="ECO:0000256" key="4">
    <source>
        <dbReference type="ARBA" id="ARBA00022777"/>
    </source>
</evidence>
<dbReference type="EC" id="2.7.13.3" evidence="2"/>
<dbReference type="InterPro" id="IPR004358">
    <property type="entry name" value="Sig_transdc_His_kin-like_C"/>
</dbReference>
<dbReference type="InterPro" id="IPR005467">
    <property type="entry name" value="His_kinase_dom"/>
</dbReference>
<accession>A0A563VRI9</accession>
<dbReference type="SUPFAM" id="SSF55874">
    <property type="entry name" value="ATPase domain of HSP90 chaperone/DNA topoisomerase II/histidine kinase"/>
    <property type="match status" value="1"/>
</dbReference>
<dbReference type="Proteomes" id="UP000320055">
    <property type="component" value="Unassembled WGS sequence"/>
</dbReference>
<dbReference type="PANTHER" id="PTHR43065">
    <property type="entry name" value="SENSOR HISTIDINE KINASE"/>
    <property type="match status" value="1"/>
</dbReference>
<dbReference type="PRINTS" id="PR00344">
    <property type="entry name" value="BCTRLSENSOR"/>
</dbReference>
<proteinExistence type="predicted"/>
<dbReference type="InterPro" id="IPR036890">
    <property type="entry name" value="HATPase_C_sf"/>
</dbReference>
<reference evidence="8 9" key="1">
    <citation type="submission" date="2019-01" db="EMBL/GenBank/DDBJ databases">
        <authorList>
            <person name="Brito A."/>
        </authorList>
    </citation>
    <scope>NUCLEOTIDE SEQUENCE [LARGE SCALE GENOMIC DNA]</scope>
    <source>
        <strain evidence="8">1</strain>
    </source>
</reference>
<evidence type="ECO:0000313" key="9">
    <source>
        <dbReference type="Proteomes" id="UP000320055"/>
    </source>
</evidence>
<keyword evidence="9" id="KW-1185">Reference proteome</keyword>
<dbReference type="SUPFAM" id="SSF51206">
    <property type="entry name" value="cAMP-binding domain-like"/>
    <property type="match status" value="1"/>
</dbReference>
<dbReference type="PROSITE" id="PS50042">
    <property type="entry name" value="CNMP_BINDING_3"/>
    <property type="match status" value="1"/>
</dbReference>
<evidence type="ECO:0000259" key="6">
    <source>
        <dbReference type="PROSITE" id="PS50042"/>
    </source>
</evidence>
<organism evidence="8 9">
    <name type="scientific">Hyella patelloides LEGE 07179</name>
    <dbReference type="NCBI Taxonomy" id="945734"/>
    <lineage>
        <taxon>Bacteria</taxon>
        <taxon>Bacillati</taxon>
        <taxon>Cyanobacteriota</taxon>
        <taxon>Cyanophyceae</taxon>
        <taxon>Pleurocapsales</taxon>
        <taxon>Hyellaceae</taxon>
        <taxon>Hyella</taxon>
    </lineage>
</organism>
<dbReference type="SMART" id="SM00100">
    <property type="entry name" value="cNMP"/>
    <property type="match status" value="1"/>
</dbReference>
<feature type="domain" description="Histidine kinase" evidence="7">
    <location>
        <begin position="286"/>
        <end position="473"/>
    </location>
</feature>
<dbReference type="PROSITE" id="PS50109">
    <property type="entry name" value="HIS_KIN"/>
    <property type="match status" value="1"/>
</dbReference>
<dbReference type="InterPro" id="IPR018490">
    <property type="entry name" value="cNMP-bd_dom_sf"/>
</dbReference>
<dbReference type="PANTHER" id="PTHR43065:SF48">
    <property type="entry name" value="HISTIDINE KINASE"/>
    <property type="match status" value="1"/>
</dbReference>
<evidence type="ECO:0000256" key="2">
    <source>
        <dbReference type="ARBA" id="ARBA00012438"/>
    </source>
</evidence>
<dbReference type="InterPro" id="IPR003661">
    <property type="entry name" value="HisK_dim/P_dom"/>
</dbReference>